<dbReference type="GO" id="GO:0046872">
    <property type="term" value="F:metal ion binding"/>
    <property type="evidence" value="ECO:0007669"/>
    <property type="project" value="InterPro"/>
</dbReference>
<evidence type="ECO:0000259" key="2">
    <source>
        <dbReference type="Pfam" id="PF02777"/>
    </source>
</evidence>
<keyword evidence="4" id="KW-1185">Reference proteome</keyword>
<dbReference type="SUPFAM" id="SSF54719">
    <property type="entry name" value="Fe,Mn superoxide dismutase (SOD), C-terminal domain"/>
    <property type="match status" value="1"/>
</dbReference>
<feature type="region of interest" description="Disordered" evidence="1">
    <location>
        <begin position="201"/>
        <end position="242"/>
    </location>
</feature>
<dbReference type="GO" id="GO:0004784">
    <property type="term" value="F:superoxide dismutase activity"/>
    <property type="evidence" value="ECO:0007669"/>
    <property type="project" value="InterPro"/>
</dbReference>
<dbReference type="RefSeq" id="XP_060456409.1">
    <property type="nucleotide sequence ID" value="XM_060599746.1"/>
</dbReference>
<evidence type="ECO:0000313" key="3">
    <source>
        <dbReference type="EMBL" id="BEI91144.1"/>
    </source>
</evidence>
<dbReference type="Gene3D" id="3.55.40.20">
    <property type="entry name" value="Iron/manganese superoxide dismutase, C-terminal domain"/>
    <property type="match status" value="1"/>
</dbReference>
<sequence>MSRPFANIARAAARTPLSSAARRTILTAAPSGSSRKPTGGAIGGVDPRILNGLPSFIGAEQFDRLNEWQAGLWERLQSEVRNNPGLAPIKLKWDNDKLHMTDLLALSAREPSLALAFNYAALLLNNSYFLEGLNADASKPVPDHFQALEDRVAAYADGIVGSGWLWIVKAGDGLADLDVVPTYGAGTLLVTMRQQRGRQDTLPVFGTPATSGDQSPAPPVEAEASSDAPPPRQNPAAGRRAGGEATPLAVLNLFEHAYLGDKYGVLSRGEYARDWFRSLDWDKVSKRTASAGTW</sequence>
<dbReference type="InterPro" id="IPR019832">
    <property type="entry name" value="Mn/Fe_SOD_C"/>
</dbReference>
<evidence type="ECO:0000256" key="1">
    <source>
        <dbReference type="SAM" id="MobiDB-lite"/>
    </source>
</evidence>
<evidence type="ECO:0000313" key="4">
    <source>
        <dbReference type="Proteomes" id="UP001233271"/>
    </source>
</evidence>
<feature type="domain" description="Manganese/iron superoxide dismutase C-terminal" evidence="2">
    <location>
        <begin position="244"/>
        <end position="287"/>
    </location>
</feature>
<accession>A0AA48L387</accession>
<dbReference type="KEGG" id="ccac:CcaHIS019_0312140"/>
<dbReference type="PANTHER" id="PTHR42769">
    <property type="entry name" value="SUPEROXIDE DISMUTASE"/>
    <property type="match status" value="1"/>
</dbReference>
<proteinExistence type="predicted"/>
<reference evidence="3" key="1">
    <citation type="journal article" date="2023" name="BMC Genomics">
        <title>Chromosome-level genome assemblies of Cutaneotrichosporon spp. (Trichosporonales, Basidiomycota) reveal imbalanced evolution between nucleotide sequences and chromosome synteny.</title>
        <authorList>
            <person name="Kobayashi Y."/>
            <person name="Kayamori A."/>
            <person name="Aoki K."/>
            <person name="Shiwa Y."/>
            <person name="Matsutani M."/>
            <person name="Fujita N."/>
            <person name="Sugita T."/>
            <person name="Iwasaki W."/>
            <person name="Tanaka N."/>
            <person name="Takashima M."/>
        </authorList>
    </citation>
    <scope>NUCLEOTIDE SEQUENCE</scope>
    <source>
        <strain evidence="3">HIS019</strain>
    </source>
</reference>
<protein>
    <recommendedName>
        <fullName evidence="2">Manganese/iron superoxide dismutase C-terminal domain-containing protein</fullName>
    </recommendedName>
</protein>
<gene>
    <name evidence="3" type="ORF">CcaverHIS019_0312140</name>
</gene>
<dbReference type="Pfam" id="PF02777">
    <property type="entry name" value="Sod_Fe_C"/>
    <property type="match status" value="1"/>
</dbReference>
<dbReference type="PANTHER" id="PTHR42769:SF3">
    <property type="entry name" value="SUPEROXIDE DISMUTASE [FE] 2, CHLOROPLASTIC"/>
    <property type="match status" value="1"/>
</dbReference>
<dbReference type="InterPro" id="IPR036314">
    <property type="entry name" value="SOD_C_sf"/>
</dbReference>
<dbReference type="AlphaFoldDB" id="A0AA48L387"/>
<name>A0AA48L387_9TREE</name>
<dbReference type="EMBL" id="AP028214">
    <property type="protein sequence ID" value="BEI91144.1"/>
    <property type="molecule type" value="Genomic_DNA"/>
</dbReference>
<dbReference type="Proteomes" id="UP001233271">
    <property type="component" value="Chromosome 3"/>
</dbReference>
<dbReference type="GeneID" id="85495014"/>
<organism evidence="3 4">
    <name type="scientific">Cutaneotrichosporon cavernicola</name>
    <dbReference type="NCBI Taxonomy" id="279322"/>
    <lineage>
        <taxon>Eukaryota</taxon>
        <taxon>Fungi</taxon>
        <taxon>Dikarya</taxon>
        <taxon>Basidiomycota</taxon>
        <taxon>Agaricomycotina</taxon>
        <taxon>Tremellomycetes</taxon>
        <taxon>Trichosporonales</taxon>
        <taxon>Trichosporonaceae</taxon>
        <taxon>Cutaneotrichosporon</taxon>
    </lineage>
</organism>